<reference evidence="1" key="6">
    <citation type="journal article" date="1993" name="Mol. Cell. Biol.">
        <title>AFR1 acts in conjunction with the alpha-factor receptor to promote morphogenesis and adaptation.</title>
        <authorList>
            <person name="Konopka J.B."/>
        </authorList>
    </citation>
    <scope>NUCLEOTIDE SEQUENCE</scope>
    <source>
        <strain evidence="1">FY1679</strain>
    </source>
</reference>
<reference evidence="1" key="4">
    <citation type="journal article" date="1993" name="EMBO J.">
        <title>The yeast SSS1 gene is essential for secretory protein translocation and encodes a conserved protein of the endoplasmic reticulum.</title>
        <authorList>
            <person name="Esnault Y."/>
            <person name="Blondel M.-O."/>
            <person name="Deshaies R.J."/>
            <person name="Schekman R."/>
            <person name="Kepes F."/>
        </authorList>
    </citation>
    <scope>NUCLEOTIDE SEQUENCE</scope>
    <source>
        <strain evidence="1">FY1679</strain>
    </source>
</reference>
<reference evidence="1" key="2">
    <citation type="journal article" date="1992" name="EMBO J.">
        <title>Genes that allow yeast cells to grow in the absence of the HDEL receptor.</title>
        <authorList>
            <person name="Hardwick K.G."/>
            <person name="Boothroyd J.C."/>
            <person name="Rudner A.D."/>
            <person name="Pelham H.R.B."/>
        </authorList>
    </citation>
    <scope>NUCLEOTIDE SEQUENCE</scope>
    <source>
        <strain evidence="1">FY1679</strain>
    </source>
</reference>
<name>E9PA61_YEASX</name>
<protein>
    <submittedName>
        <fullName evidence="1">D4472 protein</fullName>
    </submittedName>
</protein>
<dbReference type="AlphaFoldDB" id="E9PA61"/>
<reference evidence="1" key="8">
    <citation type="submission" date="1994-10" db="EMBL/GenBank/DDBJ databases">
        <title>Cloning and characterization of PDC2, a gene essential for the synthesis of pyruvate decarboxylase in Saccharomyces cerevisiae.</title>
        <authorList>
            <person name="Raghuram V."/>
            <person name="Lobo Z."/>
            <person name="Maitra P.K."/>
        </authorList>
    </citation>
    <scope>NUCLEOTIDE SEQUENCE</scope>
    <source>
        <strain evidence="1">FY1679</strain>
    </source>
</reference>
<reference evidence="1" key="3">
    <citation type="journal article" date="1992" name="Genes Dev.">
        <title>An essential splicing factor, SLU7, mediates 3' splice site choice in yeast.</title>
        <authorList>
            <person name="Frank D.N."/>
            <person name="Guthrie C."/>
        </authorList>
    </citation>
    <scope>NUCLEOTIDE SEQUENCE</scope>
    <source>
        <strain evidence="1">FY1679</strain>
    </source>
</reference>
<sequence length="108" mass="12069">MALFMLGCTFIIHNNLWRFIMNSGLALSYAFDDQVLAKHTSFANRTSFFIGFGGVSTLSNEESGSEFLLSSNLIYSQSFLNLFTMSFPTCIGKLIGPDRDCRKSVDML</sequence>
<gene>
    <name evidence="1" type="primary">D4472</name>
</gene>
<reference evidence="1" key="5">
    <citation type="journal article" date="1993" name="Eur. J. Biochem.">
        <title>Disruption of TPS2, the gene encoding the 100-kDa subunit of the trehalose-6-phosphate synthase/phosphatase complex in Saccharomyces cerevisiae, causes accumulation of trehalose-6-phosphate and loss of trehalose-6-phosphate phosphatase activity.</title>
        <authorList>
            <person name="De Virgilio C."/>
            <person name="Burckert N."/>
            <person name="Bell W."/>
            <person name="Jeno P."/>
            <person name="Boller T."/>
            <person name="Wiemken A."/>
        </authorList>
    </citation>
    <scope>NUCLEOTIDE SEQUENCE</scope>
    <source>
        <strain evidence="1">FY1679</strain>
    </source>
</reference>
<evidence type="ECO:0000313" key="1">
    <source>
        <dbReference type="EMBL" id="CAA57612.1"/>
    </source>
</evidence>
<proteinExistence type="predicted"/>
<accession>E9PA61</accession>
<reference evidence="1" key="7">
    <citation type="journal article" date="1994" name="Gene">
        <title>Sequence of the RAD55 gene of Saccharomyces cerevisiae: similarity of RAD55 to prokaryotic RecA and other RecA-like proteins.</title>
        <authorList>
            <person name="Lovett S.T."/>
        </authorList>
    </citation>
    <scope>NUCLEOTIDE SEQUENCE</scope>
    <source>
        <strain evidence="1">FY1679</strain>
    </source>
</reference>
<reference evidence="1" key="9">
    <citation type="journal article" date="1995" name="Yeast">
        <title>Analysis of a 32.8 kb segment of yeast chromosome IV reveals 21 open reading frames, including TPS2, PPH3, RAD55, SED1, PDC2, AFR1, SSS1, SLU7 and a tRNA for arginine.</title>
        <authorList>
            <person name="Coster F."/>
            <person name="Jonniaux J.-L."/>
            <person name="Goffeau A."/>
        </authorList>
    </citation>
    <scope>NUCLEOTIDE SEQUENCE</scope>
    <source>
        <strain evidence="1">FY1679</strain>
    </source>
</reference>
<dbReference type="EMBL" id="X82086">
    <property type="protein sequence ID" value="CAA57612.1"/>
    <property type="molecule type" value="Genomic_DNA"/>
</dbReference>
<reference evidence="1" key="1">
    <citation type="journal article" date="1991" name="Mol. Cell. Biol.">
        <title>Protein phosphatase 2A in Saccharomyces cerevisiae: effects on cell growth and bud morphogenesis.</title>
        <authorList>
            <person name="Ronne H."/>
            <person name="Carlberg M."/>
            <person name="Hu G.-Z."/>
            <person name="Nehlin J.O."/>
        </authorList>
    </citation>
    <scope>NUCLEOTIDE SEQUENCE</scope>
    <source>
        <strain evidence="1">FY1679</strain>
    </source>
</reference>
<organism evidence="1">
    <name type="scientific">Saccharomyces cerevisiae</name>
    <name type="common">Baker's yeast</name>
    <dbReference type="NCBI Taxonomy" id="4932"/>
    <lineage>
        <taxon>Eukaryota</taxon>
        <taxon>Fungi</taxon>
        <taxon>Dikarya</taxon>
        <taxon>Ascomycota</taxon>
        <taxon>Saccharomycotina</taxon>
        <taxon>Saccharomycetes</taxon>
        <taxon>Saccharomycetales</taxon>
        <taxon>Saccharomycetaceae</taxon>
        <taxon>Saccharomyces</taxon>
    </lineage>
</organism>